<dbReference type="EMBL" id="OX365935">
    <property type="protein sequence ID" value="CAI4064735.1"/>
    <property type="molecule type" value="Genomic_DNA"/>
</dbReference>
<evidence type="ECO:0000256" key="2">
    <source>
        <dbReference type="ARBA" id="ARBA00004394"/>
    </source>
</evidence>
<evidence type="ECO:0000256" key="4">
    <source>
        <dbReference type="ARBA" id="ARBA00022989"/>
    </source>
</evidence>
<keyword evidence="4 7" id="KW-1133">Transmembrane helix</keyword>
<evidence type="ECO:0000256" key="7">
    <source>
        <dbReference type="SAM" id="Phobius"/>
    </source>
</evidence>
<dbReference type="InterPro" id="IPR045891">
    <property type="entry name" value="ZIP9"/>
</dbReference>
<organism evidence="8 9">
    <name type="scientific">Saccharomyces uvarum</name>
    <name type="common">Yeast</name>
    <name type="synonym">Saccharomyces bayanus var. uvarum</name>
    <dbReference type="NCBI Taxonomy" id="230603"/>
    <lineage>
        <taxon>Eukaryota</taxon>
        <taxon>Fungi</taxon>
        <taxon>Dikarya</taxon>
        <taxon>Ascomycota</taxon>
        <taxon>Saccharomycotina</taxon>
        <taxon>Saccharomycetes</taxon>
        <taxon>Saccharomycetales</taxon>
        <taxon>Saccharomycetaceae</taxon>
        <taxon>Saccharomyces</taxon>
    </lineage>
</organism>
<keyword evidence="3 7" id="KW-0812">Transmembrane</keyword>
<keyword evidence="6 7" id="KW-0472">Membrane</keyword>
<keyword evidence="9" id="KW-1185">Reference proteome</keyword>
<evidence type="ECO:0000256" key="5">
    <source>
        <dbReference type="ARBA" id="ARBA00023034"/>
    </source>
</evidence>
<feature type="transmembrane region" description="Helical" evidence="7">
    <location>
        <begin position="184"/>
        <end position="203"/>
    </location>
</feature>
<evidence type="ECO:0000256" key="1">
    <source>
        <dbReference type="ARBA" id="ARBA00004127"/>
    </source>
</evidence>
<dbReference type="PANTHER" id="PTHR16133">
    <property type="entry name" value="SOLUTE CARRIER FAMILY 39 ZINC TRANSPORTER , MEMBER 9-RELATED"/>
    <property type="match status" value="1"/>
</dbReference>
<feature type="transmembrane region" description="Helical" evidence="7">
    <location>
        <begin position="100"/>
        <end position="120"/>
    </location>
</feature>
<feature type="transmembrane region" description="Helical" evidence="7">
    <location>
        <begin position="68"/>
        <end position="88"/>
    </location>
</feature>
<accession>A0ABN8WUE1</accession>
<proteinExistence type="predicted"/>
<name>A0ABN8WUE1_SACUV</name>
<evidence type="ECO:0000313" key="9">
    <source>
        <dbReference type="Proteomes" id="UP001162085"/>
    </source>
</evidence>
<protein>
    <submittedName>
        <fullName evidence="8">Uncharacterized protein</fullName>
    </submittedName>
</protein>
<sequence>MNFWGVILLAGFLLIATFLIGLIPLYYIDKQKSSIVIDQEGDDSNSDISTNANIQTNNSGISGYRVKIAVLSQFGIGMLLGTSFMLVIPEGIKACVEHNGNVGLNLLIGFLGVYIIDRLVTLWISGKQTTYTHDTVKFQSWRDIINHPRQIWMNLIQNNVVFALFIHGLTDGIALGTTTNNDSLLIVVLIAIVIHKVPAVLSLSSLMISRQSLLKWEVICNVFLFASSTPIGYIVLSIMNLSHSSTMDWISGNLLLMSGGSLLYASFTAFVGGGSHDHDLSVEEEVVLPHDESIYVLLGVSIPLVISFCISED</sequence>
<gene>
    <name evidence="8" type="primary">SUVZ08G1180</name>
    <name evidence="8" type="ORF">SUVZ_08G1180</name>
</gene>
<dbReference type="InterPro" id="IPR003689">
    <property type="entry name" value="ZIP"/>
</dbReference>
<dbReference type="Pfam" id="PF02535">
    <property type="entry name" value="Zip"/>
    <property type="match status" value="1"/>
</dbReference>
<reference evidence="8" key="1">
    <citation type="submission" date="2022-10" db="EMBL/GenBank/DDBJ databases">
        <authorList>
            <person name="Byrne P K."/>
        </authorList>
    </citation>
    <scope>NUCLEOTIDE SEQUENCE</scope>
    <source>
        <strain evidence="8">ZP964</strain>
    </source>
</reference>
<keyword evidence="5" id="KW-0333">Golgi apparatus</keyword>
<evidence type="ECO:0000256" key="6">
    <source>
        <dbReference type="ARBA" id="ARBA00023136"/>
    </source>
</evidence>
<dbReference type="Proteomes" id="UP001162085">
    <property type="component" value="Chromosome 8"/>
</dbReference>
<comment type="subcellular location">
    <subcellularLocation>
        <location evidence="1">Endomembrane system</location>
        <topology evidence="1">Multi-pass membrane protein</topology>
    </subcellularLocation>
    <subcellularLocation>
        <location evidence="2">Golgi apparatus membrane</location>
    </subcellularLocation>
</comment>
<evidence type="ECO:0000313" key="8">
    <source>
        <dbReference type="EMBL" id="CAI4064735.1"/>
    </source>
</evidence>
<evidence type="ECO:0000256" key="3">
    <source>
        <dbReference type="ARBA" id="ARBA00022692"/>
    </source>
</evidence>
<feature type="transmembrane region" description="Helical" evidence="7">
    <location>
        <begin position="223"/>
        <end position="242"/>
    </location>
</feature>
<feature type="transmembrane region" description="Helical" evidence="7">
    <location>
        <begin position="6"/>
        <end position="28"/>
    </location>
</feature>
<feature type="transmembrane region" description="Helical" evidence="7">
    <location>
        <begin position="254"/>
        <end position="273"/>
    </location>
</feature>
<dbReference type="PANTHER" id="PTHR16133:SF0">
    <property type="entry name" value="ZINC_IRON REGULATED TRANSPORTER-RELATED PROTEIN 102B, ISOFORM E"/>
    <property type="match status" value="1"/>
</dbReference>